<evidence type="ECO:0000313" key="15">
    <source>
        <dbReference type="Proteomes" id="UP000774617"/>
    </source>
</evidence>
<comment type="similarity">
    <text evidence="2">Belongs to the protein kinase superfamily. CAMK Ser/Thr protein kinase family. CHEK2 subfamily.</text>
</comment>
<evidence type="ECO:0000256" key="11">
    <source>
        <dbReference type="ARBA" id="ARBA00048679"/>
    </source>
</evidence>
<evidence type="ECO:0000313" key="14">
    <source>
        <dbReference type="EMBL" id="KAH7016652.1"/>
    </source>
</evidence>
<dbReference type="Gene3D" id="1.10.510.10">
    <property type="entry name" value="Transferase(Phosphotransferase) domain 1"/>
    <property type="match status" value="1"/>
</dbReference>
<dbReference type="SUPFAM" id="SSF56112">
    <property type="entry name" value="Protein kinase-like (PK-like)"/>
    <property type="match status" value="1"/>
</dbReference>
<comment type="subcellular location">
    <subcellularLocation>
        <location evidence="1">Preautophagosomal structure membrane</location>
        <topology evidence="1">Peripheral membrane protein</topology>
    </subcellularLocation>
</comment>
<feature type="domain" description="Protein kinase" evidence="13">
    <location>
        <begin position="210"/>
        <end position="453"/>
    </location>
</feature>
<keyword evidence="8" id="KW-0067">ATP-binding</keyword>
<dbReference type="PROSITE" id="PS50011">
    <property type="entry name" value="PROTEIN_KINASE_DOM"/>
    <property type="match status" value="1"/>
</dbReference>
<evidence type="ECO:0000256" key="4">
    <source>
        <dbReference type="ARBA" id="ARBA00022527"/>
    </source>
</evidence>
<dbReference type="EC" id="2.7.11.1" evidence="3"/>
<keyword evidence="5" id="KW-0808">Transferase</keyword>
<dbReference type="PANTHER" id="PTHR24348">
    <property type="entry name" value="SERINE/THREONINE-PROTEIN KINASE UNC-51-RELATED"/>
    <property type="match status" value="1"/>
</dbReference>
<dbReference type="InterPro" id="IPR045269">
    <property type="entry name" value="Atg1-like"/>
</dbReference>
<evidence type="ECO:0000256" key="9">
    <source>
        <dbReference type="ARBA" id="ARBA00030237"/>
    </source>
</evidence>
<dbReference type="SMART" id="SM00220">
    <property type="entry name" value="S_TKc"/>
    <property type="match status" value="1"/>
</dbReference>
<reference evidence="14 15" key="1">
    <citation type="journal article" date="2021" name="Nat. Commun.">
        <title>Genetic determinants of endophytism in the Arabidopsis root mycobiome.</title>
        <authorList>
            <person name="Mesny F."/>
            <person name="Miyauchi S."/>
            <person name="Thiergart T."/>
            <person name="Pickel B."/>
            <person name="Atanasova L."/>
            <person name="Karlsson M."/>
            <person name="Huettel B."/>
            <person name="Barry K.W."/>
            <person name="Haridas S."/>
            <person name="Chen C."/>
            <person name="Bauer D."/>
            <person name="Andreopoulos W."/>
            <person name="Pangilinan J."/>
            <person name="LaButti K."/>
            <person name="Riley R."/>
            <person name="Lipzen A."/>
            <person name="Clum A."/>
            <person name="Drula E."/>
            <person name="Henrissat B."/>
            <person name="Kohler A."/>
            <person name="Grigoriev I.V."/>
            <person name="Martin F.M."/>
            <person name="Hacquard S."/>
        </authorList>
    </citation>
    <scope>NUCLEOTIDE SEQUENCE [LARGE SCALE GENOMIC DNA]</scope>
    <source>
        <strain evidence="14 15">MPI-SDFR-AT-0080</strain>
    </source>
</reference>
<sequence length="534" mass="59031">MAHENPRYGLIFFFFPLNNAARELVQYGPNSHLQPTVSTATATGETSVDGIHIRGPSHGKLALTLTTIGRDADILVPQLELAPHAGISRINCSFEIREDSGEILLQDRSSLQNTQIDGPNAFPFELGRVPRRVLVSRKANTVLGFGNPDGNLFKFRIVWLSGPPRMVLAVAAPLDNPRMMRTQELRLEGAQDGTAFHPGSVYEQPLPLRYIKDSQIGSGWPGNVHKAVDVGSGRLLAAKEFVMDENMECLLREVEILKSLSHPHILEFICAQSMESTFVIFTPLKDGNVGHLIDTGVSPRQRAMASTLLYQMFQASDYLDRSGVIHRDVKPANILHSRGPIFLFQLADFGMSNYVSKARTLAGSVIWMAPEVMNNKGVEQTPKVDVWSLFVVLVQVINVRGFHDKIKHLKKEPDILVALREECADEILVPLKPMAEQDPAKRSSAGDMLDVLFKGVGRTSPRHVVNLLPDFDESSTPAPVRVPQLKVMPSLAGNKALRARKTVKKQPEPPAKVAKVMKIGERRRQQAGTCNHVS</sequence>
<comment type="caution">
    <text evidence="14">The sequence shown here is derived from an EMBL/GenBank/DDBJ whole genome shotgun (WGS) entry which is preliminary data.</text>
</comment>
<comment type="catalytic activity">
    <reaction evidence="11">
        <text>L-seryl-[protein] + ATP = O-phospho-L-seryl-[protein] + ADP + H(+)</text>
        <dbReference type="Rhea" id="RHEA:17989"/>
        <dbReference type="Rhea" id="RHEA-COMP:9863"/>
        <dbReference type="Rhea" id="RHEA-COMP:11604"/>
        <dbReference type="ChEBI" id="CHEBI:15378"/>
        <dbReference type="ChEBI" id="CHEBI:29999"/>
        <dbReference type="ChEBI" id="CHEBI:30616"/>
        <dbReference type="ChEBI" id="CHEBI:83421"/>
        <dbReference type="ChEBI" id="CHEBI:456216"/>
        <dbReference type="EC" id="2.7.11.1"/>
    </reaction>
</comment>
<evidence type="ECO:0000256" key="10">
    <source>
        <dbReference type="ARBA" id="ARBA00047899"/>
    </source>
</evidence>
<evidence type="ECO:0000259" key="13">
    <source>
        <dbReference type="PROSITE" id="PS50011"/>
    </source>
</evidence>
<evidence type="ECO:0000256" key="5">
    <source>
        <dbReference type="ARBA" id="ARBA00022679"/>
    </source>
</evidence>
<accession>A0ABQ8FRI3</accession>
<evidence type="ECO:0000256" key="3">
    <source>
        <dbReference type="ARBA" id="ARBA00012513"/>
    </source>
</evidence>
<evidence type="ECO:0000256" key="6">
    <source>
        <dbReference type="ARBA" id="ARBA00022741"/>
    </source>
</evidence>
<evidence type="ECO:0000259" key="12">
    <source>
        <dbReference type="PROSITE" id="PS50006"/>
    </source>
</evidence>
<keyword evidence="7" id="KW-0418">Kinase</keyword>
<dbReference type="InterPro" id="IPR000719">
    <property type="entry name" value="Prot_kinase_dom"/>
</dbReference>
<keyword evidence="4" id="KW-0723">Serine/threonine-protein kinase</keyword>
<dbReference type="PANTHER" id="PTHR24348:SF22">
    <property type="entry name" value="NON-SPECIFIC SERINE_THREONINE PROTEIN KINASE"/>
    <property type="match status" value="1"/>
</dbReference>
<keyword evidence="15" id="KW-1185">Reference proteome</keyword>
<dbReference type="Proteomes" id="UP000774617">
    <property type="component" value="Unassembled WGS sequence"/>
</dbReference>
<evidence type="ECO:0000256" key="1">
    <source>
        <dbReference type="ARBA" id="ARBA00004623"/>
    </source>
</evidence>
<dbReference type="Pfam" id="PF00069">
    <property type="entry name" value="Pkinase"/>
    <property type="match status" value="1"/>
</dbReference>
<evidence type="ECO:0000256" key="8">
    <source>
        <dbReference type="ARBA" id="ARBA00022840"/>
    </source>
</evidence>
<evidence type="ECO:0000256" key="7">
    <source>
        <dbReference type="ARBA" id="ARBA00022777"/>
    </source>
</evidence>
<gene>
    <name evidence="14" type="ORF">B0J12DRAFT_586318</name>
</gene>
<dbReference type="EMBL" id="JAGTJR010000074">
    <property type="protein sequence ID" value="KAH7016652.1"/>
    <property type="molecule type" value="Genomic_DNA"/>
</dbReference>
<dbReference type="InterPro" id="IPR011009">
    <property type="entry name" value="Kinase-like_dom_sf"/>
</dbReference>
<evidence type="ECO:0000256" key="2">
    <source>
        <dbReference type="ARBA" id="ARBA00005575"/>
    </source>
</evidence>
<keyword evidence="6" id="KW-0547">Nucleotide-binding</keyword>
<proteinExistence type="inferred from homology"/>
<dbReference type="InterPro" id="IPR000253">
    <property type="entry name" value="FHA_dom"/>
</dbReference>
<dbReference type="PROSITE" id="PS50006">
    <property type="entry name" value="FHA_DOMAIN"/>
    <property type="match status" value="1"/>
</dbReference>
<comment type="catalytic activity">
    <reaction evidence="10">
        <text>L-threonyl-[protein] + ATP = O-phospho-L-threonyl-[protein] + ADP + H(+)</text>
        <dbReference type="Rhea" id="RHEA:46608"/>
        <dbReference type="Rhea" id="RHEA-COMP:11060"/>
        <dbReference type="Rhea" id="RHEA-COMP:11605"/>
        <dbReference type="ChEBI" id="CHEBI:15378"/>
        <dbReference type="ChEBI" id="CHEBI:30013"/>
        <dbReference type="ChEBI" id="CHEBI:30616"/>
        <dbReference type="ChEBI" id="CHEBI:61977"/>
        <dbReference type="ChEBI" id="CHEBI:456216"/>
        <dbReference type="EC" id="2.7.11.1"/>
    </reaction>
</comment>
<organism evidence="14 15">
    <name type="scientific">Macrophomina phaseolina</name>
    <dbReference type="NCBI Taxonomy" id="35725"/>
    <lineage>
        <taxon>Eukaryota</taxon>
        <taxon>Fungi</taxon>
        <taxon>Dikarya</taxon>
        <taxon>Ascomycota</taxon>
        <taxon>Pezizomycotina</taxon>
        <taxon>Dothideomycetes</taxon>
        <taxon>Dothideomycetes incertae sedis</taxon>
        <taxon>Botryosphaeriales</taxon>
        <taxon>Botryosphaeriaceae</taxon>
        <taxon>Macrophomina</taxon>
    </lineage>
</organism>
<feature type="domain" description="FHA" evidence="12">
    <location>
        <begin position="66"/>
        <end position="121"/>
    </location>
</feature>
<protein>
    <recommendedName>
        <fullName evidence="3">non-specific serine/threonine protein kinase</fullName>
        <ecNumber evidence="3">2.7.11.1</ecNumber>
    </recommendedName>
    <alternativeName>
        <fullName evidence="9">Autophagy-related protein 1</fullName>
    </alternativeName>
</protein>
<name>A0ABQ8FRI3_9PEZI</name>